<dbReference type="PANTHER" id="PTHR19879">
    <property type="entry name" value="TRANSCRIPTION INITIATION FACTOR TFIID"/>
    <property type="match status" value="1"/>
</dbReference>
<accession>E3IWI5</accession>
<sequence length="642" mass="67738">MALDRDHDNGGRDFYISYVAADKEWASWVAWVILQEGNSVEFGEWYPAGTQLPAKRSEGIERASWIIAIVSEEYQLDDFELMVPRNVIQRDPRGHTTKLIPIRVEDCALRRDLQSFVPIDLFGLDKETAILHLHDQIANARRGTSQPVRSPPFPGPASTADDPAADLSPDLSTEPSFPGHASGLEHEKPLSASRPPPSETPLLPPDQAPSPTPPPLSTPSPVVAPPPARAPSVPATQAPAVGVRAGESAGMVVPIPAHGSAVVPTRPRPPLGPAPAAPTGPFVHQQFRGTPVVPARASGPRRVERAVAPPRASTTIRLDTLATIWPGQVRRRSAICAVTFSPDARMLGVVDDHPSVTMWDIADPSAPQLVLAQPLARRPHTGVAFSSDGLLAAAPAAAGGMVVWGLLAGRWALLERATGREPTGDIESLAFAADSDVLVSAGSRGVLVWHVHPSGARDGAVITDPTAIGKQGVGDRVAIDAAGRIVARSARRRREALSRVSLWDVSNLQALVPLRPVDEGEPVTGLAFAGGLLVVGTGDANGAAAHVWRLDDGAPSARRLALLTEGVRPGPLAVRPDGALLAMGRIDVLWELPVGDLPARLREVQRPGGPDVAAMSALAFSPDNRVLAAGTPGGQVILWRIH</sequence>
<dbReference type="InParanoid" id="E3IWI5"/>
<dbReference type="RefSeq" id="WP_013423287.1">
    <property type="nucleotide sequence ID" value="NC_014666.1"/>
</dbReference>
<dbReference type="InterPro" id="IPR035897">
    <property type="entry name" value="Toll_tir_struct_dom_sf"/>
</dbReference>
<dbReference type="SMART" id="SM00320">
    <property type="entry name" value="WD40"/>
    <property type="match status" value="4"/>
</dbReference>
<keyword evidence="1" id="KW-0853">WD repeat</keyword>
<dbReference type="InterPro" id="IPR000157">
    <property type="entry name" value="TIR_dom"/>
</dbReference>
<evidence type="ECO:0000313" key="4">
    <source>
        <dbReference type="EMBL" id="ADP80168.1"/>
    </source>
</evidence>
<evidence type="ECO:0000259" key="3">
    <source>
        <dbReference type="Pfam" id="PF13676"/>
    </source>
</evidence>
<dbReference type="eggNOG" id="COG2319">
    <property type="taxonomic scope" value="Bacteria"/>
</dbReference>
<dbReference type="KEGG" id="fri:FraEuI1c_2122"/>
<feature type="compositionally biased region" description="Pro residues" evidence="2">
    <location>
        <begin position="194"/>
        <end position="229"/>
    </location>
</feature>
<feature type="compositionally biased region" description="Low complexity" evidence="2">
    <location>
        <begin position="156"/>
        <end position="172"/>
    </location>
</feature>
<dbReference type="AlphaFoldDB" id="E3IWI5"/>
<dbReference type="HOGENOM" id="CLU_025381_0_0_11"/>
<evidence type="ECO:0000256" key="2">
    <source>
        <dbReference type="SAM" id="MobiDB-lite"/>
    </source>
</evidence>
<dbReference type="OrthoDB" id="218695at2"/>
<gene>
    <name evidence="4" type="ordered locus">FraEuI1c_2122</name>
</gene>
<reference evidence="4 5" key="1">
    <citation type="submission" date="2010-10" db="EMBL/GenBank/DDBJ databases">
        <title>Complete sequence of Frankia sp. EuI1c.</title>
        <authorList>
            <consortium name="US DOE Joint Genome Institute"/>
            <person name="Lucas S."/>
            <person name="Copeland A."/>
            <person name="Lapidus A."/>
            <person name="Cheng J.-F."/>
            <person name="Bruce D."/>
            <person name="Goodwin L."/>
            <person name="Pitluck S."/>
            <person name="Chertkov O."/>
            <person name="Detter J.C."/>
            <person name="Han C."/>
            <person name="Tapia R."/>
            <person name="Land M."/>
            <person name="Hauser L."/>
            <person name="Jeffries C."/>
            <person name="Kyrpides N."/>
            <person name="Ivanova N."/>
            <person name="Mikhailova N."/>
            <person name="Beauchemin N."/>
            <person name="Sen A."/>
            <person name="Sur S.A."/>
            <person name="Gtari M."/>
            <person name="Wall L."/>
            <person name="Tisa L."/>
            <person name="Woyke T."/>
        </authorList>
    </citation>
    <scope>NUCLEOTIDE SEQUENCE [LARGE SCALE GENOMIC DNA]</scope>
    <source>
        <strain evidence="5">DSM 45817 / CECT 9037 / EuI1c</strain>
    </source>
</reference>
<dbReference type="PROSITE" id="PS50294">
    <property type="entry name" value="WD_REPEATS_REGION"/>
    <property type="match status" value="1"/>
</dbReference>
<dbReference type="Proteomes" id="UP000002484">
    <property type="component" value="Chromosome"/>
</dbReference>
<dbReference type="Gene3D" id="3.40.50.10140">
    <property type="entry name" value="Toll/interleukin-1 receptor homology (TIR) domain"/>
    <property type="match status" value="1"/>
</dbReference>
<dbReference type="PANTHER" id="PTHR19879:SF9">
    <property type="entry name" value="TRANSCRIPTION INITIATION FACTOR TFIID SUBUNIT 5"/>
    <property type="match status" value="1"/>
</dbReference>
<name>E3IWI5_PSEI1</name>
<feature type="repeat" description="WD" evidence="1">
    <location>
        <begin position="615"/>
        <end position="642"/>
    </location>
</feature>
<dbReference type="SUPFAM" id="SSF52200">
    <property type="entry name" value="Toll/Interleukin receptor TIR domain"/>
    <property type="match status" value="1"/>
</dbReference>
<dbReference type="PROSITE" id="PS50082">
    <property type="entry name" value="WD_REPEATS_2"/>
    <property type="match status" value="1"/>
</dbReference>
<keyword evidence="5" id="KW-1185">Reference proteome</keyword>
<evidence type="ECO:0000313" key="5">
    <source>
        <dbReference type="Proteomes" id="UP000002484"/>
    </source>
</evidence>
<dbReference type="SUPFAM" id="SSF82171">
    <property type="entry name" value="DPP6 N-terminal domain-like"/>
    <property type="match status" value="1"/>
</dbReference>
<feature type="region of interest" description="Disordered" evidence="2">
    <location>
        <begin position="141"/>
        <end position="237"/>
    </location>
</feature>
<protein>
    <submittedName>
        <fullName evidence="4">WD-40 repeat-containing protein</fullName>
    </submittedName>
</protein>
<dbReference type="Gene3D" id="2.130.10.10">
    <property type="entry name" value="YVTN repeat-like/Quinoprotein amine dehydrogenase"/>
    <property type="match status" value="2"/>
</dbReference>
<dbReference type="Pfam" id="PF13676">
    <property type="entry name" value="TIR_2"/>
    <property type="match status" value="1"/>
</dbReference>
<organism evidence="4 5">
    <name type="scientific">Pseudofrankia inefficax (strain DSM 45817 / CECT 9037 / DDB 130130 / EuI1c)</name>
    <name type="common">Frankia inefficax</name>
    <dbReference type="NCBI Taxonomy" id="298654"/>
    <lineage>
        <taxon>Bacteria</taxon>
        <taxon>Bacillati</taxon>
        <taxon>Actinomycetota</taxon>
        <taxon>Actinomycetes</taxon>
        <taxon>Frankiales</taxon>
        <taxon>Frankiaceae</taxon>
        <taxon>Pseudofrankia</taxon>
    </lineage>
</organism>
<dbReference type="EMBL" id="CP002299">
    <property type="protein sequence ID" value="ADP80168.1"/>
    <property type="molecule type" value="Genomic_DNA"/>
</dbReference>
<feature type="domain" description="TIR" evidence="3">
    <location>
        <begin position="14"/>
        <end position="128"/>
    </location>
</feature>
<proteinExistence type="predicted"/>
<dbReference type="STRING" id="298654.FraEuI1c_2122"/>
<dbReference type="InterPro" id="IPR001680">
    <property type="entry name" value="WD40_rpt"/>
</dbReference>
<dbReference type="InterPro" id="IPR015943">
    <property type="entry name" value="WD40/YVTN_repeat-like_dom_sf"/>
</dbReference>
<dbReference type="Pfam" id="PF00400">
    <property type="entry name" value="WD40"/>
    <property type="match status" value="1"/>
</dbReference>
<evidence type="ECO:0000256" key="1">
    <source>
        <dbReference type="PROSITE-ProRule" id="PRU00221"/>
    </source>
</evidence>
<dbReference type="GO" id="GO:0007165">
    <property type="term" value="P:signal transduction"/>
    <property type="evidence" value="ECO:0007669"/>
    <property type="project" value="InterPro"/>
</dbReference>